<evidence type="ECO:0000256" key="1">
    <source>
        <dbReference type="SAM" id="Phobius"/>
    </source>
</evidence>
<sequence length="83" mass="8973">MFDGPARNSFRYALNPELLKLYGAVVAGWVFLGPLQSVLDGLPLLHRPLLTLVELPFLVLGSILFFGGLVGVLHRVVADATAE</sequence>
<organism evidence="2 3">
    <name type="scientific">Haloferax namakaokahaiae</name>
    <dbReference type="NCBI Taxonomy" id="1748331"/>
    <lineage>
        <taxon>Archaea</taxon>
        <taxon>Methanobacteriati</taxon>
        <taxon>Methanobacteriota</taxon>
        <taxon>Stenosarchaea group</taxon>
        <taxon>Halobacteria</taxon>
        <taxon>Halobacteriales</taxon>
        <taxon>Haloferacaceae</taxon>
        <taxon>Haloferax</taxon>
    </lineage>
</organism>
<dbReference type="RefSeq" id="WP_390225319.1">
    <property type="nucleotide sequence ID" value="NZ_JBHTAA010000005.1"/>
</dbReference>
<dbReference type="Proteomes" id="UP001596481">
    <property type="component" value="Unassembled WGS sequence"/>
</dbReference>
<evidence type="ECO:0000313" key="3">
    <source>
        <dbReference type="Proteomes" id="UP001596481"/>
    </source>
</evidence>
<keyword evidence="1" id="KW-0812">Transmembrane</keyword>
<evidence type="ECO:0000313" key="2">
    <source>
        <dbReference type="EMBL" id="MFC7205073.1"/>
    </source>
</evidence>
<dbReference type="AlphaFoldDB" id="A0ABD5ZJJ1"/>
<comment type="caution">
    <text evidence="2">The sequence shown here is derived from an EMBL/GenBank/DDBJ whole genome shotgun (WGS) entry which is preliminary data.</text>
</comment>
<protein>
    <recommendedName>
        <fullName evidence="4">Cox cluster protein</fullName>
    </recommendedName>
</protein>
<gene>
    <name evidence="2" type="ORF">ACFQJC_16260</name>
</gene>
<evidence type="ECO:0008006" key="4">
    <source>
        <dbReference type="Google" id="ProtNLM"/>
    </source>
</evidence>
<keyword evidence="1" id="KW-1133">Transmembrane helix</keyword>
<name>A0ABD5ZJJ1_9EURY</name>
<keyword evidence="3" id="KW-1185">Reference proteome</keyword>
<reference evidence="2 3" key="1">
    <citation type="journal article" date="2019" name="Int. J. Syst. Evol. Microbiol.">
        <title>The Global Catalogue of Microorganisms (GCM) 10K type strain sequencing project: providing services to taxonomists for standard genome sequencing and annotation.</title>
        <authorList>
            <consortium name="The Broad Institute Genomics Platform"/>
            <consortium name="The Broad Institute Genome Sequencing Center for Infectious Disease"/>
            <person name="Wu L."/>
            <person name="Ma J."/>
        </authorList>
    </citation>
    <scope>NUCLEOTIDE SEQUENCE [LARGE SCALE GENOMIC DNA]</scope>
    <source>
        <strain evidence="2 3">DSM 29988</strain>
    </source>
</reference>
<dbReference type="EMBL" id="JBHTAA010000005">
    <property type="protein sequence ID" value="MFC7205073.1"/>
    <property type="molecule type" value="Genomic_DNA"/>
</dbReference>
<accession>A0ABD5ZJJ1</accession>
<keyword evidence="1" id="KW-0472">Membrane</keyword>
<proteinExistence type="predicted"/>
<feature type="transmembrane region" description="Helical" evidence="1">
    <location>
        <begin position="21"/>
        <end position="39"/>
    </location>
</feature>
<feature type="transmembrane region" description="Helical" evidence="1">
    <location>
        <begin position="59"/>
        <end position="78"/>
    </location>
</feature>